<dbReference type="VEuPathDB" id="VectorBase:SSCA008752"/>
<dbReference type="EMBL" id="JXLN01010456">
    <property type="protein sequence ID" value="KPM05762.1"/>
    <property type="molecule type" value="Genomic_DNA"/>
</dbReference>
<proteinExistence type="predicted"/>
<dbReference type="AlphaFoldDB" id="A0A132A456"/>
<organism evidence="2 3">
    <name type="scientific">Sarcoptes scabiei</name>
    <name type="common">Itch mite</name>
    <name type="synonym">Acarus scabiei</name>
    <dbReference type="NCBI Taxonomy" id="52283"/>
    <lineage>
        <taxon>Eukaryota</taxon>
        <taxon>Metazoa</taxon>
        <taxon>Ecdysozoa</taxon>
        <taxon>Arthropoda</taxon>
        <taxon>Chelicerata</taxon>
        <taxon>Arachnida</taxon>
        <taxon>Acari</taxon>
        <taxon>Acariformes</taxon>
        <taxon>Sarcoptiformes</taxon>
        <taxon>Astigmata</taxon>
        <taxon>Psoroptidia</taxon>
        <taxon>Sarcoptoidea</taxon>
        <taxon>Sarcoptidae</taxon>
        <taxon>Sarcoptinae</taxon>
        <taxon>Sarcoptes</taxon>
    </lineage>
</organism>
<comment type="caution">
    <text evidence="2">The sequence shown here is derived from an EMBL/GenBank/DDBJ whole genome shotgun (WGS) entry which is preliminary data.</text>
</comment>
<dbReference type="Pfam" id="PF01391">
    <property type="entry name" value="Collagen"/>
    <property type="match status" value="1"/>
</dbReference>
<dbReference type="Proteomes" id="UP000616769">
    <property type="component" value="Unassembled WGS sequence"/>
</dbReference>
<reference evidence="2 3" key="1">
    <citation type="journal article" date="2015" name="Parasit. Vectors">
        <title>Draft genome of the scabies mite.</title>
        <authorList>
            <person name="Rider S.D.Jr."/>
            <person name="Morgan M.S."/>
            <person name="Arlian L.G."/>
        </authorList>
    </citation>
    <scope>NUCLEOTIDE SEQUENCE [LARGE SCALE GENOMIC DNA]</scope>
    <source>
        <strain evidence="2">Arlian Lab</strain>
    </source>
</reference>
<dbReference type="OrthoDB" id="5983381at2759"/>
<accession>A0A132A456</accession>
<evidence type="ECO:0000313" key="2">
    <source>
        <dbReference type="EMBL" id="KPM05762.1"/>
    </source>
</evidence>
<name>A0A132A456_SARSC</name>
<dbReference type="GO" id="GO:0005581">
    <property type="term" value="C:collagen trimer"/>
    <property type="evidence" value="ECO:0007669"/>
    <property type="project" value="UniProtKB-KW"/>
</dbReference>
<evidence type="ECO:0000256" key="1">
    <source>
        <dbReference type="SAM" id="MobiDB-lite"/>
    </source>
</evidence>
<feature type="compositionally biased region" description="Basic and acidic residues" evidence="1">
    <location>
        <begin position="72"/>
        <end position="82"/>
    </location>
</feature>
<dbReference type="InterPro" id="IPR008160">
    <property type="entry name" value="Collagen"/>
</dbReference>
<protein>
    <submittedName>
        <fullName evidence="2">Collagen alpha-1-like glycine rich protein</fullName>
    </submittedName>
</protein>
<gene>
    <name evidence="2" type="ORF">QR98_0042320</name>
</gene>
<sequence>MDCKPIPPRPEELKILLLTILKEGCQAVQADLEKIQSVCLEHLDREENLEKKAIEAIPDFLGEPGRNGLRGETGRDGPKGSKGDAGSAGMPGMAGVRGPQGPPGREGKCSYQETTPLQALQLLLSQNQRQFKGPSFK</sequence>
<keyword evidence="2" id="KW-0176">Collagen</keyword>
<evidence type="ECO:0000313" key="3">
    <source>
        <dbReference type="Proteomes" id="UP000616769"/>
    </source>
</evidence>
<feature type="region of interest" description="Disordered" evidence="1">
    <location>
        <begin position="60"/>
        <end position="113"/>
    </location>
</feature>